<accession>A0A392TVY7</accession>
<protein>
    <submittedName>
        <fullName evidence="2">Uncharacterized protein</fullName>
    </submittedName>
</protein>
<reference evidence="2 3" key="1">
    <citation type="journal article" date="2018" name="Front. Plant Sci.">
        <title>Red Clover (Trifolium pratense) and Zigzag Clover (T. medium) - A Picture of Genomic Similarities and Differences.</title>
        <authorList>
            <person name="Dluhosova J."/>
            <person name="Istvanek J."/>
            <person name="Nedelnik J."/>
            <person name="Repkova J."/>
        </authorList>
    </citation>
    <scope>NUCLEOTIDE SEQUENCE [LARGE SCALE GENOMIC DNA]</scope>
    <source>
        <strain evidence="3">cv. 10/8</strain>
        <tissue evidence="2">Leaf</tissue>
    </source>
</reference>
<feature type="region of interest" description="Disordered" evidence="1">
    <location>
        <begin position="1"/>
        <end position="34"/>
    </location>
</feature>
<dbReference type="AlphaFoldDB" id="A0A392TVY7"/>
<evidence type="ECO:0000313" key="3">
    <source>
        <dbReference type="Proteomes" id="UP000265520"/>
    </source>
</evidence>
<evidence type="ECO:0000313" key="2">
    <source>
        <dbReference type="EMBL" id="MCI65272.1"/>
    </source>
</evidence>
<name>A0A392TVY7_9FABA</name>
<feature type="non-terminal residue" evidence="2">
    <location>
        <position position="34"/>
    </location>
</feature>
<evidence type="ECO:0000256" key="1">
    <source>
        <dbReference type="SAM" id="MobiDB-lite"/>
    </source>
</evidence>
<proteinExistence type="predicted"/>
<feature type="compositionally biased region" description="Basic residues" evidence="1">
    <location>
        <begin position="22"/>
        <end position="34"/>
    </location>
</feature>
<dbReference type="EMBL" id="LXQA010672618">
    <property type="protein sequence ID" value="MCI65272.1"/>
    <property type="molecule type" value="Genomic_DNA"/>
</dbReference>
<keyword evidence="3" id="KW-1185">Reference proteome</keyword>
<organism evidence="2 3">
    <name type="scientific">Trifolium medium</name>
    <dbReference type="NCBI Taxonomy" id="97028"/>
    <lineage>
        <taxon>Eukaryota</taxon>
        <taxon>Viridiplantae</taxon>
        <taxon>Streptophyta</taxon>
        <taxon>Embryophyta</taxon>
        <taxon>Tracheophyta</taxon>
        <taxon>Spermatophyta</taxon>
        <taxon>Magnoliopsida</taxon>
        <taxon>eudicotyledons</taxon>
        <taxon>Gunneridae</taxon>
        <taxon>Pentapetalae</taxon>
        <taxon>rosids</taxon>
        <taxon>fabids</taxon>
        <taxon>Fabales</taxon>
        <taxon>Fabaceae</taxon>
        <taxon>Papilionoideae</taxon>
        <taxon>50 kb inversion clade</taxon>
        <taxon>NPAAA clade</taxon>
        <taxon>Hologalegina</taxon>
        <taxon>IRL clade</taxon>
        <taxon>Trifolieae</taxon>
        <taxon>Trifolium</taxon>
    </lineage>
</organism>
<dbReference type="Proteomes" id="UP000265520">
    <property type="component" value="Unassembled WGS sequence"/>
</dbReference>
<sequence length="34" mass="4092">MRKARGARGVLGQEKEKEIVREKRKRSLRNRRAK</sequence>
<comment type="caution">
    <text evidence="2">The sequence shown here is derived from an EMBL/GenBank/DDBJ whole genome shotgun (WGS) entry which is preliminary data.</text>
</comment>